<evidence type="ECO:0000313" key="5">
    <source>
        <dbReference type="Proteomes" id="UP000322899"/>
    </source>
</evidence>
<name>A0A5A8EA03_CAFRO</name>
<dbReference type="AlphaFoldDB" id="A0A5A8EA03"/>
<sequence length="263" mass="27996">MAAPSREELLREEDEAVARAAIESDDPEELAQVARRVPTINEAPLLALAAKLDAVKCCQWLLAQPDVDPNLGKRKTTPICAAAAAGAGRAVEALLRDGRANPNAARMDGVTPLLIATQQRHLSVVRQLLLDRRTRCNSRAIYPLRITPLLLALRSGSPEAVHMLLDLGRDLDLAQNHYQRDSPLQIARDLGCSPSIERMLLDFEATGAVHADLARYLHLDEDPAAAAAALATAGTTKAMAAAAAAAAAGTGAEARLPDRRLPP</sequence>
<gene>
    <name evidence="4" type="ORF">FNF27_03836</name>
</gene>
<dbReference type="Gene3D" id="1.25.40.20">
    <property type="entry name" value="Ankyrin repeat-containing domain"/>
    <property type="match status" value="1"/>
</dbReference>
<dbReference type="SUPFAM" id="SSF48403">
    <property type="entry name" value="Ankyrin repeat"/>
    <property type="match status" value="1"/>
</dbReference>
<dbReference type="Pfam" id="PF13606">
    <property type="entry name" value="Ank_3"/>
    <property type="match status" value="1"/>
</dbReference>
<comment type="caution">
    <text evidence="4">The sequence shown here is derived from an EMBL/GenBank/DDBJ whole genome shotgun (WGS) entry which is preliminary data.</text>
</comment>
<dbReference type="PANTHER" id="PTHR24198:SF165">
    <property type="entry name" value="ANKYRIN REPEAT-CONTAINING PROTEIN-RELATED"/>
    <property type="match status" value="1"/>
</dbReference>
<dbReference type="PROSITE" id="PS50088">
    <property type="entry name" value="ANK_REPEAT"/>
    <property type="match status" value="1"/>
</dbReference>
<dbReference type="Pfam" id="PF12796">
    <property type="entry name" value="Ank_2"/>
    <property type="match status" value="1"/>
</dbReference>
<evidence type="ECO:0000256" key="2">
    <source>
        <dbReference type="ARBA" id="ARBA00023043"/>
    </source>
</evidence>
<dbReference type="InterPro" id="IPR036770">
    <property type="entry name" value="Ankyrin_rpt-contain_sf"/>
</dbReference>
<accession>A0A5A8EA03</accession>
<dbReference type="InterPro" id="IPR002110">
    <property type="entry name" value="Ankyrin_rpt"/>
</dbReference>
<reference evidence="4 5" key="1">
    <citation type="submission" date="2019-07" db="EMBL/GenBank/DDBJ databases">
        <title>Genomes of Cafeteria roenbergensis.</title>
        <authorList>
            <person name="Fischer M.G."/>
            <person name="Hackl T."/>
            <person name="Roman M."/>
        </authorList>
    </citation>
    <scope>NUCLEOTIDE SEQUENCE [LARGE SCALE GENOMIC DNA]</scope>
    <source>
        <strain evidence="4 5">E4-10P</strain>
    </source>
</reference>
<dbReference type="SMART" id="SM00248">
    <property type="entry name" value="ANK"/>
    <property type="match status" value="4"/>
</dbReference>
<evidence type="ECO:0000313" key="4">
    <source>
        <dbReference type="EMBL" id="KAA0174713.1"/>
    </source>
</evidence>
<dbReference type="PANTHER" id="PTHR24198">
    <property type="entry name" value="ANKYRIN REPEAT AND PROTEIN KINASE DOMAIN-CONTAINING PROTEIN"/>
    <property type="match status" value="1"/>
</dbReference>
<feature type="repeat" description="ANK" evidence="3">
    <location>
        <begin position="144"/>
        <end position="176"/>
    </location>
</feature>
<dbReference type="EMBL" id="VLTO01000020">
    <property type="protein sequence ID" value="KAA0174713.1"/>
    <property type="molecule type" value="Genomic_DNA"/>
</dbReference>
<protein>
    <submittedName>
        <fullName evidence="4">Uncharacterized protein</fullName>
    </submittedName>
</protein>
<keyword evidence="2 3" id="KW-0040">ANK repeat</keyword>
<evidence type="ECO:0000256" key="3">
    <source>
        <dbReference type="PROSITE-ProRule" id="PRU00023"/>
    </source>
</evidence>
<dbReference type="Proteomes" id="UP000322899">
    <property type="component" value="Unassembled WGS sequence"/>
</dbReference>
<organism evidence="4 5">
    <name type="scientific">Cafeteria roenbergensis</name>
    <name type="common">Marine flagellate</name>
    <dbReference type="NCBI Taxonomy" id="33653"/>
    <lineage>
        <taxon>Eukaryota</taxon>
        <taxon>Sar</taxon>
        <taxon>Stramenopiles</taxon>
        <taxon>Bigyra</taxon>
        <taxon>Opalozoa</taxon>
        <taxon>Bicosoecida</taxon>
        <taxon>Cafeteriaceae</taxon>
        <taxon>Cafeteria</taxon>
    </lineage>
</organism>
<evidence type="ECO:0000256" key="1">
    <source>
        <dbReference type="ARBA" id="ARBA00022737"/>
    </source>
</evidence>
<keyword evidence="1" id="KW-0677">Repeat</keyword>
<proteinExistence type="predicted"/>